<dbReference type="InterPro" id="IPR036047">
    <property type="entry name" value="F-box-like_dom_sf"/>
</dbReference>
<organism evidence="2">
    <name type="scientific">Aegilops tauschii</name>
    <name type="common">Tausch's goatgrass</name>
    <name type="synonym">Aegilops squarrosa</name>
    <dbReference type="NCBI Taxonomy" id="37682"/>
    <lineage>
        <taxon>Eukaryota</taxon>
        <taxon>Viridiplantae</taxon>
        <taxon>Streptophyta</taxon>
        <taxon>Embryophyta</taxon>
        <taxon>Tracheophyta</taxon>
        <taxon>Spermatophyta</taxon>
        <taxon>Magnoliopsida</taxon>
        <taxon>Liliopsida</taxon>
        <taxon>Poales</taxon>
        <taxon>Poaceae</taxon>
        <taxon>BOP clade</taxon>
        <taxon>Pooideae</taxon>
        <taxon>Triticodae</taxon>
        <taxon>Triticeae</taxon>
        <taxon>Triticinae</taxon>
        <taxon>Aegilops</taxon>
    </lineage>
</organism>
<dbReference type="NCBIfam" id="TIGR01640">
    <property type="entry name" value="F_box_assoc_1"/>
    <property type="match status" value="1"/>
</dbReference>
<dbReference type="OMA" id="HWALEDS"/>
<dbReference type="EnsemblPlants" id="EMT29966">
    <property type="protein sequence ID" value="EMT29966"/>
    <property type="gene ID" value="F775_17779"/>
</dbReference>
<dbReference type="AlphaFoldDB" id="M8D169"/>
<sequence length="375" mass="42740">MRSSSGVFSSASPPESLLRCRAVSRAWHAATSTGDFLLAHHVHQPTVPLLHSHDHRNGITSLSLDIVPLDDRAGVADTGTDQLKSVARLVDHRFFRPVASCDGLLVLSVHTKCFVICNLATRQHASLPQVHGFLLLGIYLNNPTGEYRLLYWEQELVYDDEDALDGQLGTPGFQDVYHVLTLGSPQPPREIHYEWQNEVIFAIVPIPVLFRGSLHWPLEHHEDGSTMIMVFNTTTESFRKMQSPVLDGLFETDGMLAMYSVDDEVTHVDIWVLKDYENEEWIIKCRIELPVEGIMMQCGTHHSSWYVVAMSWDEDVLVLVQFGEWLLQIDVGGKLVRSFYRESLRFTHHQLKQSLVPHTFFPRLEDYVVNDLPFV</sequence>
<reference evidence="2" key="1">
    <citation type="submission" date="2015-06" db="UniProtKB">
        <authorList>
            <consortium name="EnsemblPlants"/>
        </authorList>
    </citation>
    <scope>IDENTIFICATION</scope>
</reference>
<dbReference type="SUPFAM" id="SSF81383">
    <property type="entry name" value="F-box domain"/>
    <property type="match status" value="1"/>
</dbReference>
<dbReference type="PANTHER" id="PTHR31672">
    <property type="entry name" value="BNACNNG10540D PROTEIN"/>
    <property type="match status" value="1"/>
</dbReference>
<protein>
    <recommendedName>
        <fullName evidence="1">F-box associated beta-propeller type 3 domain-containing protein</fullName>
    </recommendedName>
</protein>
<feature type="domain" description="F-box associated beta-propeller type 3" evidence="1">
    <location>
        <begin position="93"/>
        <end position="289"/>
    </location>
</feature>
<dbReference type="Pfam" id="PF08268">
    <property type="entry name" value="FBA_3"/>
    <property type="match status" value="1"/>
</dbReference>
<dbReference type="PANTHER" id="PTHR31672:SF2">
    <property type="entry name" value="F-BOX DOMAIN-CONTAINING PROTEIN"/>
    <property type="match status" value="1"/>
</dbReference>
<dbReference type="InterPro" id="IPR017451">
    <property type="entry name" value="F-box-assoc_interact_dom"/>
</dbReference>
<dbReference type="InterPro" id="IPR050796">
    <property type="entry name" value="SCF_F-box_component"/>
</dbReference>
<accession>M8D169</accession>
<dbReference type="InterPro" id="IPR013187">
    <property type="entry name" value="F-box-assoc_dom_typ3"/>
</dbReference>
<proteinExistence type="predicted"/>
<name>M8D169_AEGTA</name>
<dbReference type="ExpressionAtlas" id="M8D169">
    <property type="expression patterns" value="baseline"/>
</dbReference>
<evidence type="ECO:0000313" key="2">
    <source>
        <dbReference type="EnsemblPlants" id="EMT29966"/>
    </source>
</evidence>
<evidence type="ECO:0000259" key="1">
    <source>
        <dbReference type="Pfam" id="PF08268"/>
    </source>
</evidence>